<name>A0A5C1DJ32_9NEIS</name>
<evidence type="ECO:0000256" key="7">
    <source>
        <dbReference type="ARBA" id="ARBA00047633"/>
    </source>
</evidence>
<dbReference type="GO" id="GO:0046677">
    <property type="term" value="P:response to antibiotic"/>
    <property type="evidence" value="ECO:0007669"/>
    <property type="project" value="UniProtKB-KW"/>
</dbReference>
<evidence type="ECO:0000256" key="2">
    <source>
        <dbReference type="ARBA" id="ARBA00013235"/>
    </source>
</evidence>
<dbReference type="RefSeq" id="WP_149297451.1">
    <property type="nucleotide sequence ID" value="NZ_CP043473.1"/>
</dbReference>
<evidence type="ECO:0000256" key="1">
    <source>
        <dbReference type="ARBA" id="ARBA00007274"/>
    </source>
</evidence>
<reference evidence="8 9" key="1">
    <citation type="submission" date="2019-08" db="EMBL/GenBank/DDBJ databases">
        <title>Chromobacterium paludis, a novel bacterium isolated from a Maryland marsh pond.</title>
        <authorList>
            <person name="Blackburn M.B."/>
            <person name="Gundersen-Rindal D.E."/>
        </authorList>
    </citation>
    <scope>NUCLEOTIDE SEQUENCE [LARGE SCALE GENOMIC DNA]</scope>
    <source>
        <strain evidence="9">IIBBL 257-1</strain>
    </source>
</reference>
<dbReference type="Gene3D" id="2.160.10.10">
    <property type="entry name" value="Hexapeptide repeat proteins"/>
    <property type="match status" value="1"/>
</dbReference>
<dbReference type="PANTHER" id="PTHR43300:SF12">
    <property type="entry name" value="CHLORAMPHENICOL ACETYLTRANSFERASE"/>
    <property type="match status" value="1"/>
</dbReference>
<comment type="similarity">
    <text evidence="1">Belongs to the transferase hexapeptide repeat family.</text>
</comment>
<evidence type="ECO:0000256" key="3">
    <source>
        <dbReference type="ARBA" id="ARBA00020291"/>
    </source>
</evidence>
<gene>
    <name evidence="8" type="ORF">FYK34_14125</name>
</gene>
<dbReference type="InterPro" id="IPR011004">
    <property type="entry name" value="Trimer_LpxA-like_sf"/>
</dbReference>
<dbReference type="KEGG" id="chrm:FYK34_14125"/>
<dbReference type="Proteomes" id="UP000322079">
    <property type="component" value="Chromosome"/>
</dbReference>
<keyword evidence="4 8" id="KW-0808">Transferase</keyword>
<dbReference type="Pfam" id="PF00132">
    <property type="entry name" value="Hexapep"/>
    <property type="match status" value="1"/>
</dbReference>
<accession>A0A5C1DJ32</accession>
<dbReference type="SUPFAM" id="SSF51161">
    <property type="entry name" value="Trimeric LpxA-like enzymes"/>
    <property type="match status" value="1"/>
</dbReference>
<evidence type="ECO:0000256" key="5">
    <source>
        <dbReference type="ARBA" id="ARBA00023251"/>
    </source>
</evidence>
<dbReference type="EMBL" id="CP043473">
    <property type="protein sequence ID" value="QEL56622.1"/>
    <property type="molecule type" value="Genomic_DNA"/>
</dbReference>
<comment type="catalytic activity">
    <reaction evidence="7">
        <text>chloramphenicol + acetyl-CoA = chloramphenicol 3-acetate + CoA</text>
        <dbReference type="Rhea" id="RHEA:18421"/>
        <dbReference type="ChEBI" id="CHEBI:16730"/>
        <dbReference type="ChEBI" id="CHEBI:17698"/>
        <dbReference type="ChEBI" id="CHEBI:57287"/>
        <dbReference type="ChEBI" id="CHEBI:57288"/>
        <dbReference type="EC" id="2.3.1.28"/>
    </reaction>
</comment>
<sequence>MQSQNLSREQLLALGFSSVGHNVKVSHRAVFHAISGSLGDGARIDDFAVLTGHVEVGAGAHISPFCFLGGTGGRIVMGRGAGLSTHVSIFTKSDEYQQPGLGGERSKVTGDVIIGDYSIFGAQCVVLPGSVVGANCSIGVGCVVGGEVAEGSRLVSMGIKNVRLQ</sequence>
<dbReference type="EC" id="2.3.1.28" evidence="2"/>
<protein>
    <recommendedName>
        <fullName evidence="3">Chloramphenicol acetyltransferase</fullName>
        <ecNumber evidence="2">2.3.1.28</ecNumber>
    </recommendedName>
</protein>
<proteinExistence type="inferred from homology"/>
<evidence type="ECO:0000256" key="4">
    <source>
        <dbReference type="ARBA" id="ARBA00022679"/>
    </source>
</evidence>
<evidence type="ECO:0000313" key="8">
    <source>
        <dbReference type="EMBL" id="QEL56622.1"/>
    </source>
</evidence>
<dbReference type="PANTHER" id="PTHR43300">
    <property type="entry name" value="ACETYLTRANSFERASE"/>
    <property type="match status" value="1"/>
</dbReference>
<keyword evidence="5" id="KW-0046">Antibiotic resistance</keyword>
<evidence type="ECO:0000313" key="9">
    <source>
        <dbReference type="Proteomes" id="UP000322079"/>
    </source>
</evidence>
<evidence type="ECO:0000256" key="6">
    <source>
        <dbReference type="ARBA" id="ARBA00023315"/>
    </source>
</evidence>
<dbReference type="AlphaFoldDB" id="A0A5C1DJ32"/>
<dbReference type="InterPro" id="IPR001451">
    <property type="entry name" value="Hexapep"/>
</dbReference>
<keyword evidence="9" id="KW-1185">Reference proteome</keyword>
<dbReference type="InterPro" id="IPR050179">
    <property type="entry name" value="Trans_hexapeptide_repeat"/>
</dbReference>
<dbReference type="GO" id="GO:0008811">
    <property type="term" value="F:chloramphenicol O-acetyltransferase activity"/>
    <property type="evidence" value="ECO:0007669"/>
    <property type="project" value="UniProtKB-EC"/>
</dbReference>
<keyword evidence="6 8" id="KW-0012">Acyltransferase</keyword>
<organism evidence="8 9">
    <name type="scientific">Chromobacterium paludis</name>
    <dbReference type="NCBI Taxonomy" id="2605945"/>
    <lineage>
        <taxon>Bacteria</taxon>
        <taxon>Pseudomonadati</taxon>
        <taxon>Pseudomonadota</taxon>
        <taxon>Betaproteobacteria</taxon>
        <taxon>Neisseriales</taxon>
        <taxon>Chromobacteriaceae</taxon>
        <taxon>Chromobacterium</taxon>
    </lineage>
</organism>